<dbReference type="Proteomes" id="UP000886005">
    <property type="component" value="Unassembled WGS sequence"/>
</dbReference>
<evidence type="ECO:0000313" key="4">
    <source>
        <dbReference type="EMBL" id="HED11556.1"/>
    </source>
</evidence>
<evidence type="ECO:0000259" key="3">
    <source>
        <dbReference type="Pfam" id="PF03795"/>
    </source>
</evidence>
<feature type="domain" description="YCII-related" evidence="3">
    <location>
        <begin position="65"/>
        <end position="133"/>
    </location>
</feature>
<organism evidence="4">
    <name type="scientific">Caldithrix abyssi</name>
    <dbReference type="NCBI Taxonomy" id="187145"/>
    <lineage>
        <taxon>Bacteria</taxon>
        <taxon>Pseudomonadati</taxon>
        <taxon>Calditrichota</taxon>
        <taxon>Calditrichia</taxon>
        <taxon>Calditrichales</taxon>
        <taxon>Calditrichaceae</taxon>
        <taxon>Caldithrix</taxon>
    </lineage>
</organism>
<dbReference type="InterPro" id="IPR005545">
    <property type="entry name" value="YCII"/>
</dbReference>
<sequence length="160" mass="17751">MFRARSLSFLFLFFTLCTVSCKENAAPGKITDDVIRTAPIPNDRYGADAYGMKKYVLVFLKRGPKRPADSTEAARLQQAHMANIRRLADEGTLVLAGPFLEDGDLRGIYLFDVPTVEEARRLTESDPAVKAGSLLMELKSWYGSAALMAVPALHKKLQQE</sequence>
<feature type="signal peptide" evidence="2">
    <location>
        <begin position="1"/>
        <end position="25"/>
    </location>
</feature>
<comment type="caution">
    <text evidence="4">The sequence shown here is derived from an EMBL/GenBank/DDBJ whole genome shotgun (WGS) entry which is preliminary data.</text>
</comment>
<dbReference type="InterPro" id="IPR011008">
    <property type="entry name" value="Dimeric_a/b-barrel"/>
</dbReference>
<dbReference type="SUPFAM" id="SSF54909">
    <property type="entry name" value="Dimeric alpha+beta barrel"/>
    <property type="match status" value="1"/>
</dbReference>
<comment type="similarity">
    <text evidence="1">Belongs to the YciI family.</text>
</comment>
<gene>
    <name evidence="4" type="ORF">ENJ10_12770</name>
</gene>
<dbReference type="EMBL" id="DRLD01000360">
    <property type="protein sequence ID" value="HED11556.1"/>
    <property type="molecule type" value="Genomic_DNA"/>
</dbReference>
<keyword evidence="2" id="KW-0732">Signal</keyword>
<feature type="chain" id="PRO_5031378390" description="YCII-related domain-containing protein" evidence="2">
    <location>
        <begin position="26"/>
        <end position="160"/>
    </location>
</feature>
<reference evidence="4" key="1">
    <citation type="journal article" date="2020" name="mSystems">
        <title>Genome- and Community-Level Interaction Insights into Carbon Utilization and Element Cycling Functions of Hydrothermarchaeota in Hydrothermal Sediment.</title>
        <authorList>
            <person name="Zhou Z."/>
            <person name="Liu Y."/>
            <person name="Xu W."/>
            <person name="Pan J."/>
            <person name="Luo Z.H."/>
            <person name="Li M."/>
        </authorList>
    </citation>
    <scope>NUCLEOTIDE SEQUENCE [LARGE SCALE GENOMIC DNA]</scope>
    <source>
        <strain evidence="4">HyVt-456</strain>
    </source>
</reference>
<dbReference type="Pfam" id="PF03795">
    <property type="entry name" value="YCII"/>
    <property type="match status" value="1"/>
</dbReference>
<protein>
    <recommendedName>
        <fullName evidence="3">YCII-related domain-containing protein</fullName>
    </recommendedName>
</protein>
<evidence type="ECO:0000256" key="2">
    <source>
        <dbReference type="SAM" id="SignalP"/>
    </source>
</evidence>
<dbReference type="Gene3D" id="3.30.70.1060">
    <property type="entry name" value="Dimeric alpha+beta barrel"/>
    <property type="match status" value="1"/>
</dbReference>
<dbReference type="AlphaFoldDB" id="A0A7V1LP39"/>
<proteinExistence type="inferred from homology"/>
<evidence type="ECO:0000256" key="1">
    <source>
        <dbReference type="ARBA" id="ARBA00007689"/>
    </source>
</evidence>
<name>A0A7V1LP39_CALAY</name>
<accession>A0A7V1LP39</accession>